<feature type="domain" description="Cystatin" evidence="8">
    <location>
        <begin position="33"/>
        <end position="147"/>
    </location>
</feature>
<dbReference type="Proteomes" id="UP000694544">
    <property type="component" value="Unplaced"/>
</dbReference>
<keyword evidence="4" id="KW-0646">Protease inhibitor</keyword>
<feature type="chain" id="PRO_5034563408" evidence="7">
    <location>
        <begin position="29"/>
        <end position="149"/>
    </location>
</feature>
<evidence type="ECO:0000256" key="7">
    <source>
        <dbReference type="SAM" id="SignalP"/>
    </source>
</evidence>
<reference evidence="9" key="2">
    <citation type="submission" date="2025-09" db="UniProtKB">
        <authorList>
            <consortium name="Ensembl"/>
        </authorList>
    </citation>
    <scope>IDENTIFICATION</scope>
</reference>
<dbReference type="GO" id="GO:0008544">
    <property type="term" value="P:epidermis development"/>
    <property type="evidence" value="ECO:0007669"/>
    <property type="project" value="Ensembl"/>
</dbReference>
<dbReference type="FunFam" id="3.10.450.10:FF:000004">
    <property type="entry name" value="Cystatin C"/>
    <property type="match status" value="1"/>
</dbReference>
<dbReference type="InterPro" id="IPR000010">
    <property type="entry name" value="Cystatin_dom"/>
</dbReference>
<dbReference type="InterPro" id="IPR046350">
    <property type="entry name" value="Cystatin_sf"/>
</dbReference>
<dbReference type="GeneTree" id="ENSGT00940000161375"/>
<evidence type="ECO:0000313" key="10">
    <source>
        <dbReference type="Proteomes" id="UP000694544"/>
    </source>
</evidence>
<reference evidence="9" key="1">
    <citation type="submission" date="2025-08" db="UniProtKB">
        <authorList>
            <consortium name="Ensembl"/>
        </authorList>
    </citation>
    <scope>IDENTIFICATION</scope>
</reference>
<comment type="similarity">
    <text evidence="2">Belongs to the cystatin family.</text>
</comment>
<feature type="signal peptide" evidence="7">
    <location>
        <begin position="1"/>
        <end position="28"/>
    </location>
</feature>
<keyword evidence="6" id="KW-1015">Disulfide bond</keyword>
<comment type="subcellular location">
    <subcellularLocation>
        <location evidence="1">Secreted</location>
    </subcellularLocation>
</comment>
<keyword evidence="10" id="KW-1185">Reference proteome</keyword>
<name>A0A8C6FK44_MOSMO</name>
<dbReference type="GO" id="GO:0070062">
    <property type="term" value="C:extracellular exosome"/>
    <property type="evidence" value="ECO:0007669"/>
    <property type="project" value="TreeGrafter"/>
</dbReference>
<keyword evidence="3" id="KW-0964">Secreted</keyword>
<evidence type="ECO:0000256" key="5">
    <source>
        <dbReference type="ARBA" id="ARBA00022704"/>
    </source>
</evidence>
<dbReference type="SUPFAM" id="SSF54403">
    <property type="entry name" value="Cystatin/monellin"/>
    <property type="match status" value="1"/>
</dbReference>
<dbReference type="CDD" id="cd00042">
    <property type="entry name" value="CY"/>
    <property type="match status" value="1"/>
</dbReference>
<proteinExistence type="inferred from homology"/>
<keyword evidence="7" id="KW-0732">Signal</keyword>
<gene>
    <name evidence="9" type="primary">CST6</name>
</gene>
<dbReference type="PROSITE" id="PS00287">
    <property type="entry name" value="CYSTATIN"/>
    <property type="match status" value="1"/>
</dbReference>
<evidence type="ECO:0000256" key="3">
    <source>
        <dbReference type="ARBA" id="ARBA00022525"/>
    </source>
</evidence>
<dbReference type="Ensembl" id="ENSMMST00000013336.1">
    <property type="protein sequence ID" value="ENSMMSP00000012073.1"/>
    <property type="gene ID" value="ENSMMSG00000009252.1"/>
</dbReference>
<evidence type="ECO:0000256" key="1">
    <source>
        <dbReference type="ARBA" id="ARBA00004613"/>
    </source>
</evidence>
<evidence type="ECO:0000313" key="9">
    <source>
        <dbReference type="Ensembl" id="ENSMMSP00000012073.1"/>
    </source>
</evidence>
<keyword evidence="5" id="KW-0789">Thiol protease inhibitor</keyword>
<accession>A0A8C6FK44</accession>
<dbReference type="Pfam" id="PF00031">
    <property type="entry name" value="Cystatin"/>
    <property type="match status" value="1"/>
</dbReference>
<organism evidence="9 10">
    <name type="scientific">Moschus moschiferus</name>
    <name type="common">Siberian musk deer</name>
    <name type="synonym">Moschus sibiricus</name>
    <dbReference type="NCBI Taxonomy" id="68415"/>
    <lineage>
        <taxon>Eukaryota</taxon>
        <taxon>Metazoa</taxon>
        <taxon>Chordata</taxon>
        <taxon>Craniata</taxon>
        <taxon>Vertebrata</taxon>
        <taxon>Euteleostomi</taxon>
        <taxon>Mammalia</taxon>
        <taxon>Eutheria</taxon>
        <taxon>Laurasiatheria</taxon>
        <taxon>Artiodactyla</taxon>
        <taxon>Ruminantia</taxon>
        <taxon>Pecora</taxon>
        <taxon>Moschidae</taxon>
        <taxon>Moschus</taxon>
    </lineage>
</organism>
<protein>
    <submittedName>
        <fullName evidence="9">Cystatin E/M</fullName>
    </submittedName>
</protein>
<dbReference type="GO" id="GO:0004869">
    <property type="term" value="F:cysteine-type endopeptidase inhibitor activity"/>
    <property type="evidence" value="ECO:0007669"/>
    <property type="project" value="UniProtKB-KW"/>
</dbReference>
<dbReference type="AlphaFoldDB" id="A0A8C6FK44"/>
<dbReference type="InterPro" id="IPR018073">
    <property type="entry name" value="Prot_inh_cystat_CS"/>
</dbReference>
<dbReference type="GO" id="GO:0001533">
    <property type="term" value="C:cornified envelope"/>
    <property type="evidence" value="ECO:0007669"/>
    <property type="project" value="Ensembl"/>
</dbReference>
<evidence type="ECO:0000256" key="2">
    <source>
        <dbReference type="ARBA" id="ARBA00009403"/>
    </source>
</evidence>
<sequence>MARPSLLLPMALALLALCLLALPRDARARPGDRMVGELQELSPSDPQVQKAAQAAVANYNMGSTSDYYFRDITVLRAHSQLVAGIKYYLTVDMGSTACRKSAVAGDHVDLTTCPLAAEAQQEKLRCDFEILVVPWKNSSQLLKHDCVSL</sequence>
<dbReference type="PANTHER" id="PTHR47033:SF1">
    <property type="entry name" value="CYSTATIN-M"/>
    <property type="match status" value="1"/>
</dbReference>
<evidence type="ECO:0000256" key="4">
    <source>
        <dbReference type="ARBA" id="ARBA00022690"/>
    </source>
</evidence>
<evidence type="ECO:0000259" key="8">
    <source>
        <dbReference type="SMART" id="SM00043"/>
    </source>
</evidence>
<evidence type="ECO:0000256" key="6">
    <source>
        <dbReference type="ARBA" id="ARBA00023157"/>
    </source>
</evidence>
<dbReference type="PANTHER" id="PTHR47033">
    <property type="entry name" value="CYSTATIN-M"/>
    <property type="match status" value="1"/>
</dbReference>
<dbReference type="Gene3D" id="3.10.450.10">
    <property type="match status" value="1"/>
</dbReference>
<dbReference type="SMART" id="SM00043">
    <property type="entry name" value="CY"/>
    <property type="match status" value="1"/>
</dbReference>